<evidence type="ECO:0000313" key="4">
    <source>
        <dbReference type="EMBL" id="TCP01736.1"/>
    </source>
</evidence>
<dbReference type="Proteomes" id="UP000295106">
    <property type="component" value="Unassembled WGS sequence"/>
</dbReference>
<dbReference type="SMART" id="SM00052">
    <property type="entry name" value="EAL"/>
    <property type="match status" value="1"/>
</dbReference>
<dbReference type="NCBIfam" id="TIGR00254">
    <property type="entry name" value="GGDEF"/>
    <property type="match status" value="1"/>
</dbReference>
<proteinExistence type="predicted"/>
<dbReference type="SUPFAM" id="SSF55073">
    <property type="entry name" value="Nucleotide cyclase"/>
    <property type="match status" value="1"/>
</dbReference>
<dbReference type="SUPFAM" id="SSF55785">
    <property type="entry name" value="PYP-like sensor domain (PAS domain)"/>
    <property type="match status" value="1"/>
</dbReference>
<dbReference type="GeneID" id="99683823"/>
<dbReference type="SMART" id="SM00267">
    <property type="entry name" value="GGDEF"/>
    <property type="match status" value="1"/>
</dbReference>
<feature type="domain" description="EAL" evidence="2">
    <location>
        <begin position="444"/>
        <end position="694"/>
    </location>
</feature>
<evidence type="ECO:0000259" key="3">
    <source>
        <dbReference type="PROSITE" id="PS50887"/>
    </source>
</evidence>
<dbReference type="InterPro" id="IPR029787">
    <property type="entry name" value="Nucleotide_cyclase"/>
</dbReference>
<dbReference type="InterPro" id="IPR043128">
    <property type="entry name" value="Rev_trsase/Diguanyl_cyclase"/>
</dbReference>
<dbReference type="RefSeq" id="WP_132647804.1">
    <property type="nucleotide sequence ID" value="NZ_CP181386.1"/>
</dbReference>
<comment type="caution">
    <text evidence="4">The sequence shown here is derived from an EMBL/GenBank/DDBJ whole genome shotgun (WGS) entry which is preliminary data.</text>
</comment>
<dbReference type="Gene3D" id="3.30.70.270">
    <property type="match status" value="1"/>
</dbReference>
<dbReference type="Pfam" id="PF00990">
    <property type="entry name" value="GGDEF"/>
    <property type="match status" value="1"/>
</dbReference>
<dbReference type="PROSITE" id="PS50883">
    <property type="entry name" value="EAL"/>
    <property type="match status" value="1"/>
</dbReference>
<organism evidence="4 5">
    <name type="scientific">Rubrivivax gelatinosus</name>
    <name type="common">Rhodocyclus gelatinosus</name>
    <name type="synonym">Rhodopseudomonas gelatinosa</name>
    <dbReference type="NCBI Taxonomy" id="28068"/>
    <lineage>
        <taxon>Bacteria</taxon>
        <taxon>Pseudomonadati</taxon>
        <taxon>Pseudomonadota</taxon>
        <taxon>Betaproteobacteria</taxon>
        <taxon>Burkholderiales</taxon>
        <taxon>Sphaerotilaceae</taxon>
        <taxon>Rubrivivax</taxon>
    </lineage>
</organism>
<dbReference type="OrthoDB" id="9813903at2"/>
<dbReference type="InterPro" id="IPR001633">
    <property type="entry name" value="EAL_dom"/>
</dbReference>
<protein>
    <submittedName>
        <fullName evidence="4">Diguanylate cyclase/phosphodiesterase</fullName>
    </submittedName>
</protein>
<dbReference type="AlphaFoldDB" id="A0A4R2MG73"/>
<dbReference type="EMBL" id="SLXD01000008">
    <property type="protein sequence ID" value="TCP01736.1"/>
    <property type="molecule type" value="Genomic_DNA"/>
</dbReference>
<dbReference type="PROSITE" id="PS50887">
    <property type="entry name" value="GGDEF"/>
    <property type="match status" value="1"/>
</dbReference>
<dbReference type="Pfam" id="PF00563">
    <property type="entry name" value="EAL"/>
    <property type="match status" value="1"/>
</dbReference>
<dbReference type="PANTHER" id="PTHR44757:SF2">
    <property type="entry name" value="BIOFILM ARCHITECTURE MAINTENANCE PROTEIN MBAA"/>
    <property type="match status" value="1"/>
</dbReference>
<gene>
    <name evidence="4" type="ORF">EV684_10877</name>
</gene>
<dbReference type="CDD" id="cd01949">
    <property type="entry name" value="GGDEF"/>
    <property type="match status" value="1"/>
</dbReference>
<dbReference type="SUPFAM" id="SSF141868">
    <property type="entry name" value="EAL domain-like"/>
    <property type="match status" value="1"/>
</dbReference>
<reference evidence="4 5" key="1">
    <citation type="submission" date="2019-03" db="EMBL/GenBank/DDBJ databases">
        <title>Genomic Encyclopedia of Type Strains, Phase IV (KMG-IV): sequencing the most valuable type-strain genomes for metagenomic binning, comparative biology and taxonomic classification.</title>
        <authorList>
            <person name="Goeker M."/>
        </authorList>
    </citation>
    <scope>NUCLEOTIDE SEQUENCE [LARGE SCALE GENOMIC DNA]</scope>
    <source>
        <strain evidence="4 5">DSM 1709</strain>
    </source>
</reference>
<dbReference type="InterPro" id="IPR035965">
    <property type="entry name" value="PAS-like_dom_sf"/>
</dbReference>
<name>A0A4R2MG73_RUBGE</name>
<dbReference type="InterPro" id="IPR052155">
    <property type="entry name" value="Biofilm_reg_signaling"/>
</dbReference>
<feature type="region of interest" description="Disordered" evidence="1">
    <location>
        <begin position="1"/>
        <end position="26"/>
    </location>
</feature>
<dbReference type="CDD" id="cd01948">
    <property type="entry name" value="EAL"/>
    <property type="match status" value="1"/>
</dbReference>
<evidence type="ECO:0000313" key="5">
    <source>
        <dbReference type="Proteomes" id="UP000295106"/>
    </source>
</evidence>
<feature type="domain" description="GGDEF" evidence="3">
    <location>
        <begin position="302"/>
        <end position="435"/>
    </location>
</feature>
<evidence type="ECO:0000256" key="1">
    <source>
        <dbReference type="SAM" id="MobiDB-lite"/>
    </source>
</evidence>
<dbReference type="InterPro" id="IPR000160">
    <property type="entry name" value="GGDEF_dom"/>
</dbReference>
<dbReference type="InterPro" id="IPR035919">
    <property type="entry name" value="EAL_sf"/>
</dbReference>
<accession>A0A4R2MG73</accession>
<dbReference type="Gene3D" id="3.20.20.450">
    <property type="entry name" value="EAL domain"/>
    <property type="match status" value="1"/>
</dbReference>
<evidence type="ECO:0000259" key="2">
    <source>
        <dbReference type="PROSITE" id="PS50883"/>
    </source>
</evidence>
<dbReference type="PANTHER" id="PTHR44757">
    <property type="entry name" value="DIGUANYLATE CYCLASE DGCP"/>
    <property type="match status" value="1"/>
</dbReference>
<sequence length="705" mass="78219">MSTPRRPLLQLCPPGPGRRRSSGCPYPDSPCAPATLEPLDLLRAPVWIFDIDHRRVAWANHAALEVWRADSREALAARDLGADMSTTVAARLAQYQADFASHGAVFNEQWTLFPEGRPVPMQMQLSGWRLEDGRMAMLCEGRPIEHSTPESLRAVDALLHTPMMISLHALDGAALYRNPAARASVRRHDEGLRERFADAEALAALLRRLESEGEATLTMAVHTAAGPRWHEVSARRRRDAVTGAEVLLLGETDVTPLKQSEAQARFMSEHDGLTQLPNRAAAQAHFRRLVEQVRAAPADRPLKAAVVLIDLDHFKDVNDSWGHAAGDELLVQVAARFAGAVRRDDLVARFGGDEFLILLAAPDPRREVARIHARLRERLARPFELAGVQARVAATVGASVFPDDGEDFERLLQHADLAMYRGKAEGRDALAFYEAGMSLTLQARTRMEQELRLALSRHEFELFYQPRVSAGVPRIVGAEALLRWRHPERGWVLPGEFIPVCEAAGLMRELGRRAFEMAARQQAGWWAAGRRLKLSVNLSPCEFEDPWLLDEIQTVLRETGCPPQALEIEITESMLVAEGERTTRLVEGLRELGLSVALDDFGIGYSHLAYLQRLPFTSLKIDRSFVQAPPQERPVAEAIVGLCRAMKLHPVAEGVETEAQRRWLEALGVAEFQGWLFAPALPRERFEALLDGGTLPCAAAPADPV</sequence>